<evidence type="ECO:0000256" key="2">
    <source>
        <dbReference type="SAM" id="SignalP"/>
    </source>
</evidence>
<evidence type="ECO:0000313" key="3">
    <source>
        <dbReference type="EMBL" id="QXQ14202.1"/>
    </source>
</evidence>
<keyword evidence="4" id="KW-1185">Reference proteome</keyword>
<keyword evidence="1" id="KW-1133">Transmembrane helix</keyword>
<dbReference type="PANTHER" id="PTHR35007">
    <property type="entry name" value="INTEGRAL MEMBRANE PROTEIN-RELATED"/>
    <property type="match status" value="1"/>
</dbReference>
<keyword evidence="1" id="KW-0812">Transmembrane</keyword>
<dbReference type="EMBL" id="CP079105">
    <property type="protein sequence ID" value="QXQ14202.1"/>
    <property type="molecule type" value="Genomic_DNA"/>
</dbReference>
<feature type="chain" id="PRO_5046366523" description="Type II secretion system protein GspF domain-containing protein" evidence="2">
    <location>
        <begin position="23"/>
        <end position="270"/>
    </location>
</feature>
<dbReference type="PANTHER" id="PTHR35007:SF4">
    <property type="entry name" value="CONSERVED TRANSMEMBRANE PROTEIN-RELATED"/>
    <property type="match status" value="1"/>
</dbReference>
<protein>
    <recommendedName>
        <fullName evidence="5">Type II secretion system protein GspF domain-containing protein</fullName>
    </recommendedName>
</protein>
<reference evidence="3" key="1">
    <citation type="submission" date="2021-07" db="EMBL/GenBank/DDBJ databases">
        <title>Candidatus Kaistella beijingensis sp. nov. isolated from a municipal wastewater treatment plant is involved in sludge foaming.</title>
        <authorList>
            <person name="Song Y."/>
            <person name="Liu S.-J."/>
        </authorList>
    </citation>
    <scope>NUCLEOTIDE SEQUENCE</scope>
    <source>
        <strain evidence="3">DSM 43998</strain>
    </source>
</reference>
<evidence type="ECO:0000313" key="4">
    <source>
        <dbReference type="Proteomes" id="UP000887023"/>
    </source>
</evidence>
<feature type="transmembrane region" description="Helical" evidence="1">
    <location>
        <begin position="237"/>
        <end position="260"/>
    </location>
</feature>
<organism evidence="3 4">
    <name type="scientific">Skermania pinensis</name>
    <dbReference type="NCBI Taxonomy" id="39122"/>
    <lineage>
        <taxon>Bacteria</taxon>
        <taxon>Bacillati</taxon>
        <taxon>Actinomycetota</taxon>
        <taxon>Actinomycetes</taxon>
        <taxon>Mycobacteriales</taxon>
        <taxon>Gordoniaceae</taxon>
        <taxon>Skermania</taxon>
    </lineage>
</organism>
<feature type="signal peptide" evidence="2">
    <location>
        <begin position="1"/>
        <end position="22"/>
    </location>
</feature>
<keyword evidence="1" id="KW-0472">Membrane</keyword>
<evidence type="ECO:0000256" key="1">
    <source>
        <dbReference type="SAM" id="Phobius"/>
    </source>
</evidence>
<evidence type="ECO:0008006" key="5">
    <source>
        <dbReference type="Google" id="ProtNLM"/>
    </source>
</evidence>
<feature type="transmembrane region" description="Helical" evidence="1">
    <location>
        <begin position="203"/>
        <end position="225"/>
    </location>
</feature>
<name>A0ABX8SAK5_9ACTN</name>
<accession>A0ABX8SAK5</accession>
<dbReference type="Proteomes" id="UP000887023">
    <property type="component" value="Chromosome"/>
</dbReference>
<proteinExistence type="predicted"/>
<sequence>MSPALAVMCLAAAVSVAPPARAQLRHAALHAGAGSRRPAADPQQRSRVWVVATLVPLTLAYLAGGLGALLAAVILGATLLRRARRAAVARCRAAQRQSLLDGLDVVIAELRIGAHPAAAAAAAATECAGDAARALAIGAARSRLGGSAADGLRDVESVVHADLARLAGAWRLAEQHGLALADLLAANRTDLVGRIRFGRRTEAVLAGARASGAVLAGLPVLGILLGEAMGAAPMRVLLGGGVGGVLLALGAGFVAVGLIWTDAITGRVIS</sequence>
<keyword evidence="2" id="KW-0732">Signal</keyword>
<dbReference type="RefSeq" id="WP_066466938.1">
    <property type="nucleotide sequence ID" value="NZ_CBCRUZ010000020.1"/>
</dbReference>
<feature type="transmembrane region" description="Helical" evidence="1">
    <location>
        <begin position="59"/>
        <end position="80"/>
    </location>
</feature>
<gene>
    <name evidence="3" type="ORF">KV203_01825</name>
</gene>